<dbReference type="InterPro" id="IPR052351">
    <property type="entry name" value="Ornithine_N-alpha-AT"/>
</dbReference>
<keyword evidence="4" id="KW-0443">Lipid metabolism</keyword>
<comment type="pathway">
    <text evidence="1">Lipid metabolism.</text>
</comment>
<evidence type="ECO:0000256" key="3">
    <source>
        <dbReference type="ARBA" id="ARBA00022679"/>
    </source>
</evidence>
<dbReference type="SUPFAM" id="SSF55729">
    <property type="entry name" value="Acyl-CoA N-acyltransferases (Nat)"/>
    <property type="match status" value="1"/>
</dbReference>
<dbReference type="PANTHER" id="PTHR37323:SF1">
    <property type="entry name" value="L-ORNITHINE N(ALPHA)-ACYLTRANSFERASE"/>
    <property type="match status" value="1"/>
</dbReference>
<accession>A0A841MQW5</accession>
<evidence type="ECO:0008006" key="8">
    <source>
        <dbReference type="Google" id="ProtNLM"/>
    </source>
</evidence>
<keyword evidence="2" id="KW-0444">Lipid biosynthesis</keyword>
<dbReference type="PANTHER" id="PTHR37323">
    <property type="entry name" value="GCN5-RELATED N-ACETYLTRANSFERASE"/>
    <property type="match status" value="1"/>
</dbReference>
<protein>
    <recommendedName>
        <fullName evidence="8">Hemolysin</fullName>
    </recommendedName>
</protein>
<reference evidence="6 7" key="1">
    <citation type="submission" date="2020-08" db="EMBL/GenBank/DDBJ databases">
        <title>Genomic Encyclopedia of Type Strains, Phase IV (KMG-IV): sequencing the most valuable type-strain genomes for metagenomic binning, comparative biology and taxonomic classification.</title>
        <authorList>
            <person name="Goeker M."/>
        </authorList>
    </citation>
    <scope>NUCLEOTIDE SEQUENCE [LARGE SCALE GENOMIC DNA]</scope>
    <source>
        <strain evidence="6 7">DSM 102044</strain>
    </source>
</reference>
<gene>
    <name evidence="6" type="ORF">FHS59_003652</name>
</gene>
<organism evidence="6 7">
    <name type="scientific">Algoriphagus iocasae</name>
    <dbReference type="NCBI Taxonomy" id="1836499"/>
    <lineage>
        <taxon>Bacteria</taxon>
        <taxon>Pseudomonadati</taxon>
        <taxon>Bacteroidota</taxon>
        <taxon>Cytophagia</taxon>
        <taxon>Cytophagales</taxon>
        <taxon>Cyclobacteriaceae</taxon>
        <taxon>Algoriphagus</taxon>
    </lineage>
</organism>
<evidence type="ECO:0000313" key="7">
    <source>
        <dbReference type="Proteomes" id="UP000588604"/>
    </source>
</evidence>
<sequence length="320" mass="36621">MSKEAEIIPPVDPALIKAELTADRFLRYANNGDNLVFLVNHHNSPNIVREIGRLRELTFRAAGGGTGLALDLDENDTCENCYDQLITWSPEDEEIVAGYRLINCKTAINGDGTINLSTTHLFDFSEQFIQDYIPYTIELGRSFVQPKYQPSIDNRKGIFSLDNLWDGLGAVVLLNPDVKFLFGKVTMYPHYNREARDLLLMFMNHYFPDKQGLVKPKPELKLGYETDLPSHGNPFENLDYKEGYKVLNTRIRSYGENIPPLINTYMNLSPTMMTFGTALNDEFGEVEETGILITLSDIYETKKHRHMDTFERDRVYGSRK</sequence>
<evidence type="ECO:0000313" key="6">
    <source>
        <dbReference type="EMBL" id="MBB6328009.1"/>
    </source>
</evidence>
<name>A0A841MQW5_9BACT</name>
<comment type="caution">
    <text evidence="6">The sequence shown here is derived from an EMBL/GenBank/DDBJ whole genome shotgun (WGS) entry which is preliminary data.</text>
</comment>
<dbReference type="Proteomes" id="UP000588604">
    <property type="component" value="Unassembled WGS sequence"/>
</dbReference>
<keyword evidence="5" id="KW-0012">Acyltransferase</keyword>
<keyword evidence="7" id="KW-1185">Reference proteome</keyword>
<dbReference type="Pfam" id="PF13444">
    <property type="entry name" value="Acetyltransf_5"/>
    <property type="match status" value="1"/>
</dbReference>
<dbReference type="AlphaFoldDB" id="A0A841MQW5"/>
<evidence type="ECO:0000256" key="4">
    <source>
        <dbReference type="ARBA" id="ARBA00023098"/>
    </source>
</evidence>
<evidence type="ECO:0000256" key="5">
    <source>
        <dbReference type="ARBA" id="ARBA00023315"/>
    </source>
</evidence>
<dbReference type="GO" id="GO:0016746">
    <property type="term" value="F:acyltransferase activity"/>
    <property type="evidence" value="ECO:0007669"/>
    <property type="project" value="UniProtKB-KW"/>
</dbReference>
<evidence type="ECO:0000256" key="2">
    <source>
        <dbReference type="ARBA" id="ARBA00022516"/>
    </source>
</evidence>
<dbReference type="RefSeq" id="WP_184496741.1">
    <property type="nucleotide sequence ID" value="NZ_JACIJO010000003.1"/>
</dbReference>
<dbReference type="EMBL" id="JACIJO010000003">
    <property type="protein sequence ID" value="MBB6328009.1"/>
    <property type="molecule type" value="Genomic_DNA"/>
</dbReference>
<dbReference type="InterPro" id="IPR016181">
    <property type="entry name" value="Acyl_CoA_acyltransferase"/>
</dbReference>
<evidence type="ECO:0000256" key="1">
    <source>
        <dbReference type="ARBA" id="ARBA00005189"/>
    </source>
</evidence>
<proteinExistence type="predicted"/>
<dbReference type="GO" id="GO:0006629">
    <property type="term" value="P:lipid metabolic process"/>
    <property type="evidence" value="ECO:0007669"/>
    <property type="project" value="UniProtKB-KW"/>
</dbReference>
<keyword evidence="3" id="KW-0808">Transferase</keyword>